<dbReference type="PANTHER" id="PTHR37308:SF1">
    <property type="entry name" value="POLYPRENYL-PHOSPHATE TRANSPORTER"/>
    <property type="match status" value="1"/>
</dbReference>
<feature type="transmembrane region" description="Helical" evidence="1">
    <location>
        <begin position="229"/>
        <end position="247"/>
    </location>
</feature>
<dbReference type="AlphaFoldDB" id="A0AB38YIX3"/>
<protein>
    <submittedName>
        <fullName evidence="2">DUF368 domain-containing protein</fullName>
    </submittedName>
</protein>
<keyword evidence="1" id="KW-0472">Membrane</keyword>
<evidence type="ECO:0000313" key="2">
    <source>
        <dbReference type="EMBL" id="WLD59228.1"/>
    </source>
</evidence>
<sequence>MKSIPKGSKWVGWVARGFLMGVADMVPGVSGGTMALITGIYDRLITALSRLDLTALGLLWRRDIAAAWRHVDANFLLCLLGGILMALVVMSHVVSWLLVNVPVALWGFFLGLLAAALHALLADVVWGRKTVVAMLAGTLLALTTAFASGAALEPIPIWYFLGGMVAISAMILPGISGSLILLLLGLYLPAVEAIRQFDIGVILIIGSGCATGILLFSRLLRWFMTQHRMLTMAALCGVVLGAMPRLWPWQGGEDLIQLSLRLPDSTASLITGTMAVAVGVLVYAGIRWMLRNSDQGV</sequence>
<dbReference type="EMBL" id="CP101717">
    <property type="protein sequence ID" value="WLD59228.1"/>
    <property type="molecule type" value="Genomic_DNA"/>
</dbReference>
<name>A0AB38YIX3_9GAMM</name>
<dbReference type="Pfam" id="PF04018">
    <property type="entry name" value="VCA0040-like"/>
    <property type="match status" value="1"/>
</dbReference>
<dbReference type="PANTHER" id="PTHR37308">
    <property type="entry name" value="INTEGRAL MEMBRANE PROTEIN"/>
    <property type="match status" value="1"/>
</dbReference>
<organism evidence="2">
    <name type="scientific">Salinispirillum sp. LH 10-3-1</name>
    <dbReference type="NCBI Taxonomy" id="2952525"/>
    <lineage>
        <taxon>Bacteria</taxon>
        <taxon>Pseudomonadati</taxon>
        <taxon>Pseudomonadota</taxon>
        <taxon>Gammaproteobacteria</taxon>
        <taxon>Oceanospirillales</taxon>
        <taxon>Saccharospirillaceae</taxon>
        <taxon>Salinispirillum</taxon>
    </lineage>
</organism>
<feature type="transmembrane region" description="Helical" evidence="1">
    <location>
        <begin position="267"/>
        <end position="290"/>
    </location>
</feature>
<dbReference type="RefSeq" id="WP_304996519.1">
    <property type="nucleotide sequence ID" value="NZ_CP101717.1"/>
</dbReference>
<dbReference type="InterPro" id="IPR007163">
    <property type="entry name" value="VCA0040-like"/>
</dbReference>
<feature type="transmembrane region" description="Helical" evidence="1">
    <location>
        <begin position="157"/>
        <end position="187"/>
    </location>
</feature>
<evidence type="ECO:0000256" key="1">
    <source>
        <dbReference type="SAM" id="Phobius"/>
    </source>
</evidence>
<gene>
    <name evidence="2" type="ORF">NFC81_05425</name>
</gene>
<feature type="transmembrane region" description="Helical" evidence="1">
    <location>
        <begin position="199"/>
        <end position="217"/>
    </location>
</feature>
<feature type="transmembrane region" description="Helical" evidence="1">
    <location>
        <begin position="104"/>
        <end position="124"/>
    </location>
</feature>
<feature type="transmembrane region" description="Helical" evidence="1">
    <location>
        <begin position="131"/>
        <end position="151"/>
    </location>
</feature>
<keyword evidence="1" id="KW-1133">Transmembrane helix</keyword>
<keyword evidence="1" id="KW-0812">Transmembrane</keyword>
<feature type="transmembrane region" description="Helical" evidence="1">
    <location>
        <begin position="75"/>
        <end position="98"/>
    </location>
</feature>
<accession>A0AB38YIX3</accession>
<reference evidence="2" key="1">
    <citation type="submission" date="2022-07" db="EMBL/GenBank/DDBJ databases">
        <title>Complete genome sequence of Salinispirillum sp. LH10-3-1 capable of multiple carbohydrate inversion isolated from a soda lake.</title>
        <authorList>
            <person name="Liu J."/>
            <person name="Zhai Y."/>
            <person name="Zhang H."/>
            <person name="Yang H."/>
            <person name="Qu J."/>
            <person name="Li J."/>
        </authorList>
    </citation>
    <scope>NUCLEOTIDE SEQUENCE</scope>
    <source>
        <strain evidence="2">LH 10-3-1</strain>
    </source>
</reference>
<proteinExistence type="predicted"/>